<accession>A0AAD8XLV0</accession>
<proteinExistence type="predicted"/>
<dbReference type="EMBL" id="JAHMHS010000010">
    <property type="protein sequence ID" value="KAK1729717.1"/>
    <property type="molecule type" value="Genomic_DNA"/>
</dbReference>
<dbReference type="AlphaFoldDB" id="A0AAD8XLV0"/>
<keyword evidence="2" id="KW-1185">Reference proteome</keyword>
<evidence type="ECO:0000313" key="1">
    <source>
        <dbReference type="EMBL" id="KAK1729717.1"/>
    </source>
</evidence>
<dbReference type="Proteomes" id="UP001244207">
    <property type="component" value="Unassembled WGS sequence"/>
</dbReference>
<protein>
    <submittedName>
        <fullName evidence="1">Uncharacterized protein</fullName>
    </submittedName>
</protein>
<name>A0AAD8XLV0_GLOAC</name>
<reference evidence="1" key="1">
    <citation type="submission" date="2021-12" db="EMBL/GenBank/DDBJ databases">
        <title>Comparative genomics, transcriptomics and evolutionary studies reveal genomic signatures of adaptation to plant cell wall in hemibiotrophic fungi.</title>
        <authorList>
            <consortium name="DOE Joint Genome Institute"/>
            <person name="Baroncelli R."/>
            <person name="Diaz J.F."/>
            <person name="Benocci T."/>
            <person name="Peng M."/>
            <person name="Battaglia E."/>
            <person name="Haridas S."/>
            <person name="Andreopoulos W."/>
            <person name="Labutti K."/>
            <person name="Pangilinan J."/>
            <person name="Floch G.L."/>
            <person name="Makela M.R."/>
            <person name="Henrissat B."/>
            <person name="Grigoriev I.V."/>
            <person name="Crouch J.A."/>
            <person name="De Vries R.P."/>
            <person name="Sukno S.A."/>
            <person name="Thon M.R."/>
        </authorList>
    </citation>
    <scope>NUCLEOTIDE SEQUENCE</scope>
    <source>
        <strain evidence="1">CBS 112980</strain>
    </source>
</reference>
<evidence type="ECO:0000313" key="2">
    <source>
        <dbReference type="Proteomes" id="UP001244207"/>
    </source>
</evidence>
<organism evidence="1 2">
    <name type="scientific">Glomerella acutata</name>
    <name type="common">Colletotrichum acutatum</name>
    <dbReference type="NCBI Taxonomy" id="27357"/>
    <lineage>
        <taxon>Eukaryota</taxon>
        <taxon>Fungi</taxon>
        <taxon>Dikarya</taxon>
        <taxon>Ascomycota</taxon>
        <taxon>Pezizomycotina</taxon>
        <taxon>Sordariomycetes</taxon>
        <taxon>Hypocreomycetidae</taxon>
        <taxon>Glomerellales</taxon>
        <taxon>Glomerellaceae</taxon>
        <taxon>Colletotrichum</taxon>
        <taxon>Colletotrichum acutatum species complex</taxon>
    </lineage>
</organism>
<sequence>MTSWMTLILAVNKCRSRVSSQFMKAKMIVDLADGATQTITCLLTVTSGYVTLILNRSYRSLDPAKVGCVVTVHTLQADNTLFTIPLRHVPQVVFTYSAKKANATPLLLQHALLKLERTSGRERQWTTKNEHSSILLAIEPSIKLNSASLLKMPINTLLTKIPCLKKIGEIYKQCTNVPKFSDIGTDTLGAWQCHLVTASASFETKHPPKPQ</sequence>
<dbReference type="GeneID" id="85399053"/>
<comment type="caution">
    <text evidence="1">The sequence shown here is derived from an EMBL/GenBank/DDBJ whole genome shotgun (WGS) entry which is preliminary data.</text>
</comment>
<gene>
    <name evidence="1" type="ORF">BDZ83DRAFT_759816</name>
</gene>
<dbReference type="RefSeq" id="XP_060369772.1">
    <property type="nucleotide sequence ID" value="XM_060515155.1"/>
</dbReference>